<keyword evidence="2" id="KW-0963">Cytoplasm</keyword>
<dbReference type="InterPro" id="IPR033305">
    <property type="entry name" value="Hydin-like"/>
</dbReference>
<dbReference type="Gene3D" id="2.130.10.10">
    <property type="entry name" value="YVTN repeat-like/Quinoprotein amine dehydrogenase"/>
    <property type="match status" value="2"/>
</dbReference>
<evidence type="ECO:0000256" key="2">
    <source>
        <dbReference type="ARBA" id="ARBA00022490"/>
    </source>
</evidence>
<keyword evidence="6" id="KW-1185">Reference proteome</keyword>
<dbReference type="PANTHER" id="PTHR23053">
    <property type="entry name" value="DLEC1 DELETED IN LUNG AND ESOPHAGEAL CANCER 1"/>
    <property type="match status" value="1"/>
</dbReference>
<reference evidence="5 6" key="1">
    <citation type="submission" date="2016-10" db="EMBL/GenBank/DDBJ databases">
        <authorList>
            <person name="de Groot N.N."/>
        </authorList>
    </citation>
    <scope>NUCLEOTIDE SEQUENCE [LARGE SCALE GENOMIC DNA]</scope>
    <source>
        <strain evidence="5 6">DSM 22489</strain>
    </source>
</reference>
<dbReference type="CDD" id="cd15482">
    <property type="entry name" value="Sialidase_non-viral"/>
    <property type="match status" value="1"/>
</dbReference>
<dbReference type="EMBL" id="FNVA01000003">
    <property type="protein sequence ID" value="SEG14383.1"/>
    <property type="molecule type" value="Genomic_DNA"/>
</dbReference>
<dbReference type="Pfam" id="PF12371">
    <property type="entry name" value="TMEM131_like_N"/>
    <property type="match status" value="1"/>
</dbReference>
<evidence type="ECO:0000259" key="3">
    <source>
        <dbReference type="Pfam" id="PF12371"/>
    </source>
</evidence>
<dbReference type="PANTHER" id="PTHR23053:SF0">
    <property type="entry name" value="HYDROCEPHALUS-INDUCING PROTEIN HOMOLOG"/>
    <property type="match status" value="1"/>
</dbReference>
<dbReference type="OrthoDB" id="9757947at2"/>
<protein>
    <submittedName>
        <fullName evidence="5">Abnormal spindle-like microcephaly-assoc'd, ASPM-SPD-2-Hydin</fullName>
    </submittedName>
</protein>
<proteinExistence type="predicted"/>
<feature type="domain" description="Abnormal spindle-like microcephaly-associated protein ASH" evidence="4">
    <location>
        <begin position="1373"/>
        <end position="1461"/>
    </location>
</feature>
<dbReference type="RefSeq" id="WP_103932864.1">
    <property type="nucleotide sequence ID" value="NZ_FNVA01000003.1"/>
</dbReference>
<dbReference type="Pfam" id="PF15780">
    <property type="entry name" value="ASH"/>
    <property type="match status" value="1"/>
</dbReference>
<dbReference type="Gene3D" id="2.60.40.10">
    <property type="entry name" value="Immunoglobulins"/>
    <property type="match status" value="13"/>
</dbReference>
<evidence type="ECO:0000259" key="4">
    <source>
        <dbReference type="Pfam" id="PF15780"/>
    </source>
</evidence>
<dbReference type="InterPro" id="IPR031549">
    <property type="entry name" value="ASH"/>
</dbReference>
<feature type="domain" description="Transmembrane protein 131-like N-terminal" evidence="3">
    <location>
        <begin position="1066"/>
        <end position="1145"/>
    </location>
</feature>
<evidence type="ECO:0000313" key="5">
    <source>
        <dbReference type="EMBL" id="SEG14383.1"/>
    </source>
</evidence>
<accession>A0A1H5XRU8</accession>
<evidence type="ECO:0000313" key="6">
    <source>
        <dbReference type="Proteomes" id="UP000236728"/>
    </source>
</evidence>
<dbReference type="SUPFAM" id="SSF110296">
    <property type="entry name" value="Oligoxyloglucan reducing end-specific cellobiohydrolase"/>
    <property type="match status" value="1"/>
</dbReference>
<evidence type="ECO:0000256" key="1">
    <source>
        <dbReference type="ARBA" id="ARBA00004496"/>
    </source>
</evidence>
<dbReference type="InterPro" id="IPR015943">
    <property type="entry name" value="WD40/YVTN_repeat-like_dom_sf"/>
</dbReference>
<comment type="subcellular location">
    <subcellularLocation>
        <location evidence="1">Cytoplasm</location>
    </subcellularLocation>
</comment>
<dbReference type="Proteomes" id="UP000236728">
    <property type="component" value="Unassembled WGS sequence"/>
</dbReference>
<name>A0A1H5XRU8_9BACT</name>
<organism evidence="5 6">
    <name type="scientific">Bryocella elongata</name>
    <dbReference type="NCBI Taxonomy" id="863522"/>
    <lineage>
        <taxon>Bacteria</taxon>
        <taxon>Pseudomonadati</taxon>
        <taxon>Acidobacteriota</taxon>
        <taxon>Terriglobia</taxon>
        <taxon>Terriglobales</taxon>
        <taxon>Acidobacteriaceae</taxon>
        <taxon>Bryocella</taxon>
    </lineage>
</organism>
<sequence>MATARSARPDSSILTAPWQPLGPGSLASLSYGNVTGRVTALALDLNDATGNTVYLGTTGGGVWKSANAASALGSVTFAPLTDDLPAFSANSGSAVIPSLSIGALAVQPHTNPVLLAGTGDPNDAIDSLYGEGLLRSTDGGLTWAVIQGSHDGVNGNHSFIGLATAGIAFSTASPSLVVAAFSTSADGILTGESSTSTAGLYYSSDAGLTWQMASLYDGAQVVQQPTPYFGSQPGNPVTSMVWDAQRALFVAAVRYHGYYSSPDGMTWTRLASQPGAGLALANCPSITTSTACPIFRGALAVQPATGDLYALTVDASSNDQGLWQDLCRLNAGACSTPQPAFATRIDNGSLEAGSGNTTIAQGTYNLALSAAPASSGETALYAGTIDLYRCTLALNGTSCTWRNTTNAVNGCAAPAQVAPAQHALATLSQSSGNPLLFLGNDSGLWRSLDGVAETGAACSASDASHFDNLNAAIGAGGSLAEIVGLAQHPSDADTLLAGLGQNGSGATSTVSSLAAWPQLSAGEGGFPLLDPNTPSNWLLSIGAGVNVALCQLGPACAPANFVPPATVGEAQVSYDAAQLDAPALLDPGMTTSLVTATCRVWRGPAGSGSSWSTSNALSPAFDGGATPCTPSSALVRSIALGGPVSSSSSAQWAGSQVIYAGISGSLDGGAAIGGHVFVTTTANAATSTSAWTDVTGSPVTNDSAGFNPAGFDVSALAVDPHDATGAIIYATIMGFGEPHLYRSTDFGAHWTNISANLPNAPANAVAVDPNDANTVYVALDTGVYVTSSVTTCPTTNCWSPLGTGLPNSPVTSLAAGASLPTGDGRVGLLRAGTYGRGIWSTPLLTAAPPVAAAITVSPASLTFPATGVGNTSAAQTLTVTSSGNTTLVIGTLSVTGNFAIPASAPDTCSGHSLAAGTSCTVGVVFVPVVLGSASGTLSIPSSAGSGTVVVPLSATGVHPATDALTPTSLTFASQPVNTTSAAQTVTLTNAGDLALAISSITSSSADFGETDTCGTLLAAQSSCSINVAFTPSASGTRTATLTLTDAIRSQTVSLSGTGFNPATDTLSPVSLTFASQAVNTSSAAQLATITNSGDVALSLSSISSTSTEFPQTNACGSSIAPHTACSVSVVFAPTVTGTRTGSLIIVDAIQTETVALSGSSAAPPTDTLAPASLTFPSQLVNTTSTAQTVMLTNSGDLALAIASIAASPSPYTLVNHCGASLAAHSSCALSVTFTPAVRGSISGSLTVTDALHTQSVALSGTGSLPATDTLSATSLAFVSQTIGTTSSPRNITLTNSGDLPLPITSITSSSLDFPQTNNCGSSLPALTSCSITVSFSPTTTGARTGSIALVDANGTQSVALTGQGTAPAGVSVAPASLGFGAVLTGTTATAQVITLTNNGGTIVNVSSATASAGFNVASSTCGATLSVGSACTFSITFTPPAGGAFNGTFTLVDDAPSSPQIVALSGTGATPAALTLSATALSFPSTVVGSTSATENLILSNPGGLPLTLAGINVSAGFTLASSNCGSTLAAGSSCTVSVAFTPLVGGALTGTLTVGNSATPAIQTVTLSGTGLAAATDTLSPLSLTFAAQSTGISSVAQLATLTNSGDVALSLTGVSSSNPNFAVADGCGPSLAAHSSCSYRISFSSSTTGTSTGVLTVADTLRTQVVALTGSTYLPATDNLSATAITFAIEPVGTTSSPQNLVLTNTGDVALSIQSITTSSAEFGATGNCGASLAAHSSCTLNVTFTPSGSGTRTGSLVITDALRTQTVSLGGTGEQAATDTLSATALTFPSQQVSTTSPAQTVTLSNTGDVNLSISSITSASPDFAAVSSCGASVAAHSSCTLSITFTPSATGNRSGLITLVDSAHTETISLTGVAVAPANLVFTPSSLSFPATLVNQTSATLIVTLSNTGGNAATLQAPVITGDFAITSNTCGSSLQPSSGCSLAITFTPVATGTRSGMLTVATSAGSQTAVLNGTGNAPATDTLTPLALTFSLQQIGTTSAGQQVTLTNAGDVPLTLIATSTSTTEFGAVNACGPSLAAHSTCAVVVTFTPTATGARSGILTISDSYRTQTVVLTGTGAAPPGVSLSPASLTFAPTGVGAASATQAVVLTNNGGLPLNIANTSISPGFALASNSCNAVLIVGANCVLQINSTPAAPGSYSGSLTLTTNGVPATQTVALAGAGVDFTLVATGATSQTVNTGGTASYALQLASTASLSGPVALSCTGAPTNSHCLASPATGALGGTQVISVTVTTGVAALERGPAPPWMQRRTEIAFALSMPLLWLGRRRRRLVSLACMMLVSIGLASLSGCGAGRALPPGATTTLPYPTPAGTYTLTITGSASGISHTVLLTLIVQ</sequence>
<dbReference type="InterPro" id="IPR022113">
    <property type="entry name" value="TMEM131L_N"/>
</dbReference>
<dbReference type="GO" id="GO:0005737">
    <property type="term" value="C:cytoplasm"/>
    <property type="evidence" value="ECO:0007669"/>
    <property type="project" value="UniProtKB-SubCell"/>
</dbReference>
<dbReference type="InterPro" id="IPR013783">
    <property type="entry name" value="Ig-like_fold"/>
</dbReference>
<gene>
    <name evidence="5" type="ORF">SAMN05421819_1941</name>
</gene>
<dbReference type="NCBIfam" id="NF012200">
    <property type="entry name" value="choice_anch_D"/>
    <property type="match status" value="13"/>
</dbReference>